<feature type="region of interest" description="Disordered" evidence="1">
    <location>
        <begin position="250"/>
        <end position="323"/>
    </location>
</feature>
<gene>
    <name evidence="2" type="ORF">GHT06_007334</name>
</gene>
<dbReference type="EMBL" id="WJBH02000142">
    <property type="protein sequence ID" value="KAI9550512.1"/>
    <property type="molecule type" value="Genomic_DNA"/>
</dbReference>
<keyword evidence="3" id="KW-1185">Reference proteome</keyword>
<reference evidence="2" key="1">
    <citation type="submission" date="2022-05" db="EMBL/GenBank/DDBJ databases">
        <title>A multi-omics perspective on studying reproductive biology in Daphnia sinensis.</title>
        <authorList>
            <person name="Jia J."/>
        </authorList>
    </citation>
    <scope>NUCLEOTIDE SEQUENCE</scope>
    <source>
        <strain evidence="2">WSL</strain>
    </source>
</reference>
<comment type="caution">
    <text evidence="2">The sequence shown here is derived from an EMBL/GenBank/DDBJ whole genome shotgun (WGS) entry which is preliminary data.</text>
</comment>
<name>A0AAD5KEW0_9CRUS</name>
<dbReference type="AlphaFoldDB" id="A0AAD5KEW0"/>
<feature type="compositionally biased region" description="Low complexity" evidence="1">
    <location>
        <begin position="293"/>
        <end position="305"/>
    </location>
</feature>
<feature type="region of interest" description="Disordered" evidence="1">
    <location>
        <begin position="163"/>
        <end position="201"/>
    </location>
</feature>
<protein>
    <submittedName>
        <fullName evidence="2">Uncharacterized protein</fullName>
    </submittedName>
</protein>
<proteinExistence type="predicted"/>
<feature type="compositionally biased region" description="Polar residues" evidence="1">
    <location>
        <begin position="268"/>
        <end position="292"/>
    </location>
</feature>
<organism evidence="2 3">
    <name type="scientific">Daphnia sinensis</name>
    <dbReference type="NCBI Taxonomy" id="1820382"/>
    <lineage>
        <taxon>Eukaryota</taxon>
        <taxon>Metazoa</taxon>
        <taxon>Ecdysozoa</taxon>
        <taxon>Arthropoda</taxon>
        <taxon>Crustacea</taxon>
        <taxon>Branchiopoda</taxon>
        <taxon>Diplostraca</taxon>
        <taxon>Cladocera</taxon>
        <taxon>Anomopoda</taxon>
        <taxon>Daphniidae</taxon>
        <taxon>Daphnia</taxon>
        <taxon>Daphnia similis group</taxon>
    </lineage>
</organism>
<evidence type="ECO:0000313" key="2">
    <source>
        <dbReference type="EMBL" id="KAI9550512.1"/>
    </source>
</evidence>
<feature type="compositionally biased region" description="Low complexity" evidence="1">
    <location>
        <begin position="251"/>
        <end position="265"/>
    </location>
</feature>
<evidence type="ECO:0000313" key="3">
    <source>
        <dbReference type="Proteomes" id="UP000820818"/>
    </source>
</evidence>
<feature type="compositionally biased region" description="Polar residues" evidence="1">
    <location>
        <begin position="308"/>
        <end position="318"/>
    </location>
</feature>
<dbReference type="Proteomes" id="UP000820818">
    <property type="component" value="Unassembled WGS sequence"/>
</dbReference>
<evidence type="ECO:0000256" key="1">
    <source>
        <dbReference type="SAM" id="MobiDB-lite"/>
    </source>
</evidence>
<accession>A0AAD5KEW0</accession>
<sequence>MAEAAREDEDEFADSDPRTLKVLRANAKRRFTRLIKMVRDLMADHGSRSSIKNRRDDLIAAYQECDNANNRYIVVCPADETSASWINAIEIDLDFWVNTVEEHLLSRADETSSNISSLHSQLVPLVAYSPHQRRPSSQPDWNDLRLRVNQLELQGVHGYAGSPSLYLGRSPPSPPLRPSSAPITESHGGARQKIKTSEPPPRILMEDVFHGWNTPQWRPFSNHQPNQSAGCTATLIAEPQSSEDMNVGIVSSQSAQAPAGSSAPSDTAGHQANASVGLSSSPRASQSSIVSNQSAQAPAGSSAPSDTAGHQANASVGLSSSPRASQSSIRLQIQPAIKPTLRLVCLPHLEPANLRLLVAYRLKLLPDLQRLQLQPAIKRTLPFLLAFRHMFLPAFRRMFLLAFRRTFLPALRRIFLLAFRLQSLVATRLMPLLVFRRMFLLAFQLQSLVATRLMPLLAL</sequence>